<dbReference type="OrthoDB" id="9784557at2"/>
<dbReference type="Gene3D" id="3.90.1750.20">
    <property type="entry name" value="Putative Large Serine Recombinase, Chain B, Domain 2"/>
    <property type="match status" value="1"/>
</dbReference>
<organism evidence="4 5">
    <name type="scientific">Dorea longicatena</name>
    <dbReference type="NCBI Taxonomy" id="88431"/>
    <lineage>
        <taxon>Bacteria</taxon>
        <taxon>Bacillati</taxon>
        <taxon>Bacillota</taxon>
        <taxon>Clostridia</taxon>
        <taxon>Lachnospirales</taxon>
        <taxon>Lachnospiraceae</taxon>
        <taxon>Dorea</taxon>
    </lineage>
</organism>
<dbReference type="InterPro" id="IPR038109">
    <property type="entry name" value="DNA_bind_recomb_sf"/>
</dbReference>
<name>A0A173RAU9_9FIRM</name>
<evidence type="ECO:0000313" key="5">
    <source>
        <dbReference type="Proteomes" id="UP000095597"/>
    </source>
</evidence>
<evidence type="ECO:0000259" key="2">
    <source>
        <dbReference type="PROSITE" id="PS51736"/>
    </source>
</evidence>
<feature type="domain" description="Resolvase/invertase-type recombinase catalytic" evidence="2">
    <location>
        <begin position="9"/>
        <end position="158"/>
    </location>
</feature>
<dbReference type="InterPro" id="IPR006119">
    <property type="entry name" value="Resolv_N"/>
</dbReference>
<dbReference type="Pfam" id="PF00239">
    <property type="entry name" value="Resolvase"/>
    <property type="match status" value="1"/>
</dbReference>
<dbReference type="Pfam" id="PF14287">
    <property type="entry name" value="DUF4368"/>
    <property type="match status" value="1"/>
</dbReference>
<dbReference type="Proteomes" id="UP000095597">
    <property type="component" value="Unassembled WGS sequence"/>
</dbReference>
<reference evidence="4 5" key="1">
    <citation type="submission" date="2015-09" db="EMBL/GenBank/DDBJ databases">
        <authorList>
            <consortium name="Pathogen Informatics"/>
        </authorList>
    </citation>
    <scope>NUCLEOTIDE SEQUENCE [LARGE SCALE GENOMIC DNA]</scope>
    <source>
        <strain evidence="4 5">2789STDY5834961</strain>
    </source>
</reference>
<dbReference type="SUPFAM" id="SSF53041">
    <property type="entry name" value="Resolvase-like"/>
    <property type="match status" value="1"/>
</dbReference>
<protein>
    <submittedName>
        <fullName evidence="4">Resolvase, N terminal domain</fullName>
    </submittedName>
</protein>
<accession>A0A173RAU9</accession>
<dbReference type="Pfam" id="PF07508">
    <property type="entry name" value="Recombinase"/>
    <property type="match status" value="1"/>
</dbReference>
<feature type="region of interest" description="Disordered" evidence="1">
    <location>
        <begin position="562"/>
        <end position="610"/>
    </location>
</feature>
<dbReference type="PROSITE" id="PS51736">
    <property type="entry name" value="RECOMBINASES_3"/>
    <property type="match status" value="1"/>
</dbReference>
<dbReference type="InterPro" id="IPR036162">
    <property type="entry name" value="Resolvase-like_N_sf"/>
</dbReference>
<dbReference type="SMART" id="SM00857">
    <property type="entry name" value="Resolvase"/>
    <property type="match status" value="1"/>
</dbReference>
<dbReference type="GO" id="GO:0000150">
    <property type="term" value="F:DNA strand exchange activity"/>
    <property type="evidence" value="ECO:0007669"/>
    <property type="project" value="InterPro"/>
</dbReference>
<dbReference type="GO" id="GO:0003677">
    <property type="term" value="F:DNA binding"/>
    <property type="evidence" value="ECO:0007669"/>
    <property type="project" value="InterPro"/>
</dbReference>
<dbReference type="InterPro" id="IPR025378">
    <property type="entry name" value="DUF4368"/>
</dbReference>
<dbReference type="InterPro" id="IPR050639">
    <property type="entry name" value="SSR_resolvase"/>
</dbReference>
<sequence length="610" mass="70725">MKRPDNNKITALYERLSRDDELNGDSNSIVNQKKMLEKYAKEQGFTNLAHYTDDGYSGTNFDRPDWKRLTADIEEGNIGCVIVKDMSRIGRNYLEVGFYTEVLFREKGVRFIAISNGVDSTHSESNEFAPFLNIMNEWYVRDTSRKIKSVLRNKGMEGKHLTSNAIYGYKKDPEDNNHWLVDEEAAAVVRRIFQLIIEGNGPMQVARILTNEKVERPSYYLAKQGLGTCRGKCDMTRPYSWTATTITDLVSKPEYMGHTVNFRTFKESYKDKHSQYANPEDWLIFRDTQEAIVDEDTWYMVQKIRETKHRPIAQGKANPLTGLMFCADCGAKMFNHRTKGYEKKDKDGNPTGKYTNAQNNYTCSTYSKAKGHFENKCSQHHVRTDVVRDLILTTLQYTASYVKEHEDEFLEKVRKSNVLKQELDTKALTKKIAKSEKRVAELDHLIKRIYEDNVSGKLSDKRFELLSTDYEKEQSELEEFLTSAREQLATAKEEASNVNKFIALVHKYTDFSELTTPMIHEFIDRIEVHEADKSTGERTQEIDIYLKYVGKLDVPMPELTPEELAEEERKRRKRAWNRTYNRRKAEKERAEKEKAALEAATDTDKSKKGA</sequence>
<dbReference type="EMBL" id="CYXO01000002">
    <property type="protein sequence ID" value="CUM75114.1"/>
    <property type="molecule type" value="Genomic_DNA"/>
</dbReference>
<feature type="domain" description="Recombinase" evidence="3">
    <location>
        <begin position="166"/>
        <end position="311"/>
    </location>
</feature>
<dbReference type="Pfam" id="PF13408">
    <property type="entry name" value="Zn_ribbon_recom"/>
    <property type="match status" value="1"/>
</dbReference>
<evidence type="ECO:0000259" key="3">
    <source>
        <dbReference type="PROSITE" id="PS51737"/>
    </source>
</evidence>
<evidence type="ECO:0000256" key="1">
    <source>
        <dbReference type="SAM" id="MobiDB-lite"/>
    </source>
</evidence>
<feature type="compositionally biased region" description="Basic and acidic residues" evidence="1">
    <location>
        <begin position="583"/>
        <end position="610"/>
    </location>
</feature>
<dbReference type="PROSITE" id="PS51737">
    <property type="entry name" value="RECOMBINASE_DNA_BIND"/>
    <property type="match status" value="1"/>
</dbReference>
<dbReference type="PANTHER" id="PTHR30461">
    <property type="entry name" value="DNA-INVERTASE FROM LAMBDOID PROPHAGE"/>
    <property type="match status" value="1"/>
</dbReference>
<dbReference type="RefSeq" id="WP_055213359.1">
    <property type="nucleotide sequence ID" value="NZ_CYXO01000002.1"/>
</dbReference>
<evidence type="ECO:0000313" key="4">
    <source>
        <dbReference type="EMBL" id="CUM75114.1"/>
    </source>
</evidence>
<dbReference type="AlphaFoldDB" id="A0A173RAU9"/>
<proteinExistence type="predicted"/>
<dbReference type="CDD" id="cd03770">
    <property type="entry name" value="SR_TndX_transposase"/>
    <property type="match status" value="1"/>
</dbReference>
<dbReference type="InterPro" id="IPR011109">
    <property type="entry name" value="DNA_bind_recombinase_dom"/>
</dbReference>
<dbReference type="Gene3D" id="3.40.50.1390">
    <property type="entry name" value="Resolvase, N-terminal catalytic domain"/>
    <property type="match status" value="1"/>
</dbReference>
<gene>
    <name evidence="4" type="ORF">ERS852573_00349</name>
</gene>
<feature type="compositionally biased region" description="Basic residues" evidence="1">
    <location>
        <begin position="570"/>
        <end position="582"/>
    </location>
</feature>
<dbReference type="InterPro" id="IPR025827">
    <property type="entry name" value="Zn_ribbon_recom_dom"/>
</dbReference>
<dbReference type="PANTHER" id="PTHR30461:SF23">
    <property type="entry name" value="DNA RECOMBINASE-RELATED"/>
    <property type="match status" value="1"/>
</dbReference>